<feature type="compositionally biased region" description="Basic and acidic residues" evidence="5">
    <location>
        <begin position="1"/>
        <end position="12"/>
    </location>
</feature>
<accession>A0AAW1R575</accession>
<reference evidence="7 8" key="1">
    <citation type="journal article" date="2024" name="Nat. Commun.">
        <title>Phylogenomics reveals the evolutionary origins of lichenization in chlorophyte algae.</title>
        <authorList>
            <person name="Puginier C."/>
            <person name="Libourel C."/>
            <person name="Otte J."/>
            <person name="Skaloud P."/>
            <person name="Haon M."/>
            <person name="Grisel S."/>
            <person name="Petersen M."/>
            <person name="Berrin J.G."/>
            <person name="Delaux P.M."/>
            <person name="Dal Grande F."/>
            <person name="Keller J."/>
        </authorList>
    </citation>
    <scope>NUCLEOTIDE SEQUENCE [LARGE SCALE GENOMIC DNA]</scope>
    <source>
        <strain evidence="7 8">SAG 2043</strain>
    </source>
</reference>
<dbReference type="InterPro" id="IPR039905">
    <property type="entry name" value="CD2BP2/Lin1"/>
</dbReference>
<dbReference type="SMART" id="SM00356">
    <property type="entry name" value="ZnF_C3H1"/>
    <property type="match status" value="1"/>
</dbReference>
<feature type="domain" description="C3H1-type" evidence="6">
    <location>
        <begin position="242"/>
        <end position="269"/>
    </location>
</feature>
<name>A0AAW1R575_9CHLO</name>
<dbReference type="InterPro" id="IPR036855">
    <property type="entry name" value="Znf_CCCH_sf"/>
</dbReference>
<dbReference type="InterPro" id="IPR000571">
    <property type="entry name" value="Znf_CCCH"/>
</dbReference>
<dbReference type="EMBL" id="JALJOR010000001">
    <property type="protein sequence ID" value="KAK9828948.1"/>
    <property type="molecule type" value="Genomic_DNA"/>
</dbReference>
<evidence type="ECO:0000259" key="6">
    <source>
        <dbReference type="PROSITE" id="PS50103"/>
    </source>
</evidence>
<evidence type="ECO:0000313" key="7">
    <source>
        <dbReference type="EMBL" id="KAK9828948.1"/>
    </source>
</evidence>
<keyword evidence="2 4" id="KW-0863">Zinc-finger</keyword>
<dbReference type="Gene3D" id="4.10.1000.10">
    <property type="entry name" value="Zinc finger, CCCH-type"/>
    <property type="match status" value="1"/>
</dbReference>
<proteinExistence type="predicted"/>
<feature type="region of interest" description="Disordered" evidence="5">
    <location>
        <begin position="176"/>
        <end position="240"/>
    </location>
</feature>
<feature type="region of interest" description="Disordered" evidence="5">
    <location>
        <begin position="1"/>
        <end position="31"/>
    </location>
</feature>
<evidence type="ECO:0000256" key="3">
    <source>
        <dbReference type="ARBA" id="ARBA00022833"/>
    </source>
</evidence>
<gene>
    <name evidence="7" type="ORF">WJX72_002974</name>
</gene>
<feature type="compositionally biased region" description="Low complexity" evidence="5">
    <location>
        <begin position="188"/>
        <end position="202"/>
    </location>
</feature>
<dbReference type="Pfam" id="PF00642">
    <property type="entry name" value="zf-CCCH"/>
    <property type="match status" value="1"/>
</dbReference>
<keyword evidence="3 4" id="KW-0862">Zinc</keyword>
<keyword evidence="8" id="KW-1185">Reference proteome</keyword>
<comment type="caution">
    <text evidence="7">The sequence shown here is derived from an EMBL/GenBank/DDBJ whole genome shotgun (WGS) entry which is preliminary data.</text>
</comment>
<sequence>MSGDVAAKRARADGGNWVAGGELGDDSVAGSLGSGPGFLKRTIIDILQPGETVPSALKRLRPTSKQALGSKRKAEGQQQGSEDQAGGGQSADQQAEEEKLRLFNTLTEAANELMTLGFEDIYTDTREKVAATLDEGFNELQGKSQYVWHDDGTVANDAATSHVMYQRDRADDVTTFQGLQNGGGSGSAPQAANGHAFAPAANTEPGGQHHATNPAPNPGSGADLQTTTGDAPPGLEGGPHAKFKTQLCRFNAQKRCTKGDQCTYAHDLNEIPENLRQKALWIQEQQLLQGPGGYPAGPGRGSGPASGGYGRGGGDYGGRLLWLPPRHPARANRYKFHHPCAIQAHLSPLPDHIKGLQLRYYA</sequence>
<evidence type="ECO:0000256" key="2">
    <source>
        <dbReference type="ARBA" id="ARBA00022771"/>
    </source>
</evidence>
<feature type="zinc finger region" description="C3H1-type" evidence="4">
    <location>
        <begin position="242"/>
        <end position="269"/>
    </location>
</feature>
<evidence type="ECO:0000256" key="1">
    <source>
        <dbReference type="ARBA" id="ARBA00022723"/>
    </source>
</evidence>
<feature type="region of interest" description="Disordered" evidence="5">
    <location>
        <begin position="52"/>
        <end position="97"/>
    </location>
</feature>
<dbReference type="SUPFAM" id="SSF90229">
    <property type="entry name" value="CCCH zinc finger"/>
    <property type="match status" value="1"/>
</dbReference>
<protein>
    <recommendedName>
        <fullName evidence="6">C3H1-type domain-containing protein</fullName>
    </recommendedName>
</protein>
<organism evidence="7 8">
    <name type="scientific">[Myrmecia] bisecta</name>
    <dbReference type="NCBI Taxonomy" id="41462"/>
    <lineage>
        <taxon>Eukaryota</taxon>
        <taxon>Viridiplantae</taxon>
        <taxon>Chlorophyta</taxon>
        <taxon>core chlorophytes</taxon>
        <taxon>Trebouxiophyceae</taxon>
        <taxon>Trebouxiales</taxon>
        <taxon>Trebouxiaceae</taxon>
        <taxon>Myrmecia</taxon>
    </lineage>
</organism>
<evidence type="ECO:0000256" key="5">
    <source>
        <dbReference type="SAM" id="MobiDB-lite"/>
    </source>
</evidence>
<dbReference type="PANTHER" id="PTHR13138">
    <property type="entry name" value="PROTEIN LIN1"/>
    <property type="match status" value="1"/>
</dbReference>
<keyword evidence="1 4" id="KW-0479">Metal-binding</keyword>
<dbReference type="AlphaFoldDB" id="A0AAW1R575"/>
<evidence type="ECO:0000313" key="8">
    <source>
        <dbReference type="Proteomes" id="UP001489004"/>
    </source>
</evidence>
<evidence type="ECO:0000256" key="4">
    <source>
        <dbReference type="PROSITE-ProRule" id="PRU00723"/>
    </source>
</evidence>
<dbReference type="Proteomes" id="UP001489004">
    <property type="component" value="Unassembled WGS sequence"/>
</dbReference>
<dbReference type="GO" id="GO:0005682">
    <property type="term" value="C:U5 snRNP"/>
    <property type="evidence" value="ECO:0007669"/>
    <property type="project" value="InterPro"/>
</dbReference>
<dbReference type="GO" id="GO:0008270">
    <property type="term" value="F:zinc ion binding"/>
    <property type="evidence" value="ECO:0007669"/>
    <property type="project" value="UniProtKB-KW"/>
</dbReference>
<dbReference type="PANTHER" id="PTHR13138:SF3">
    <property type="entry name" value="CD2 ANTIGEN CYTOPLASMIC TAIL-BINDING PROTEIN 2"/>
    <property type="match status" value="1"/>
</dbReference>
<dbReference type="PROSITE" id="PS50103">
    <property type="entry name" value="ZF_C3H1"/>
    <property type="match status" value="1"/>
</dbReference>